<proteinExistence type="predicted"/>
<sequence length="368" mass="41745">MELLTVLEQIDEEAKVLQTNSRADYKAWMPKRVVFTPDAMEEPYGRQIFERAQALNLNIELLKSNRIIGLRGATDRETYKIAKNTLAIVNAPKGAFNLRPIPPSADWQFHLAEGCPAHCQYCYLAGSLQGPPAIRVFANLPAILENTVKFERLSQITSFEASCYTNPLSLEHLTGGLAETVKFFGQRPMSHLRFVTKFDAIEPLLTLDHNGRTRFRCSLNADTVARRLEGGTPSIAARIQALRKMALPKEQGGGGYPIGVVLAPIMPIPNWEDAYNDLFNQLQQNLNFDCDLTFELISHRFTPGSKDILMSWYPNTSLDMEETTRSTKRNKFGGIKYVYTKEQMGYLKSFFFEQIGTRFPQAKILYWT</sequence>
<dbReference type="GO" id="GO:0051539">
    <property type="term" value="F:4 iron, 4 sulfur cluster binding"/>
    <property type="evidence" value="ECO:0007669"/>
    <property type="project" value="TreeGrafter"/>
</dbReference>
<dbReference type="PANTHER" id="PTHR37822">
    <property type="entry name" value="SPORE PHOTOPRODUCT LYASE-RELATED"/>
    <property type="match status" value="1"/>
</dbReference>
<dbReference type="GO" id="GO:1904047">
    <property type="term" value="F:S-adenosyl-L-methionine binding"/>
    <property type="evidence" value="ECO:0007669"/>
    <property type="project" value="TreeGrafter"/>
</dbReference>
<dbReference type="Gene3D" id="3.80.30.30">
    <property type="match status" value="1"/>
</dbReference>
<dbReference type="InterPro" id="IPR049539">
    <property type="entry name" value="SPL"/>
</dbReference>
<reference evidence="1" key="2">
    <citation type="submission" date="2020-09" db="EMBL/GenBank/DDBJ databases">
        <authorList>
            <person name="Sun Q."/>
            <person name="Sedlacek I."/>
        </authorList>
    </citation>
    <scope>NUCLEOTIDE SEQUENCE</scope>
    <source>
        <strain evidence="1">CCM 8711</strain>
    </source>
</reference>
<comment type="caution">
    <text evidence="1">The sequence shown here is derived from an EMBL/GenBank/DDBJ whole genome shotgun (WGS) entry which is preliminary data.</text>
</comment>
<dbReference type="EMBL" id="BMDO01000015">
    <property type="protein sequence ID" value="GGI52648.1"/>
    <property type="molecule type" value="Genomic_DNA"/>
</dbReference>
<protein>
    <submittedName>
        <fullName evidence="1">Spore photoproduct lyase</fullName>
    </submittedName>
</protein>
<organism evidence="1 2">
    <name type="scientific">Mucilaginibacter galii</name>
    <dbReference type="NCBI Taxonomy" id="2005073"/>
    <lineage>
        <taxon>Bacteria</taxon>
        <taxon>Pseudomonadati</taxon>
        <taxon>Bacteroidota</taxon>
        <taxon>Sphingobacteriia</taxon>
        <taxon>Sphingobacteriales</taxon>
        <taxon>Sphingobacteriaceae</taxon>
        <taxon>Mucilaginibacter</taxon>
    </lineage>
</organism>
<dbReference type="Proteomes" id="UP000662074">
    <property type="component" value="Unassembled WGS sequence"/>
</dbReference>
<reference evidence="1" key="1">
    <citation type="journal article" date="2014" name="Int. J. Syst. Evol. Microbiol.">
        <title>Complete genome sequence of Corynebacterium casei LMG S-19264T (=DSM 44701T), isolated from a smear-ripened cheese.</title>
        <authorList>
            <consortium name="US DOE Joint Genome Institute (JGI-PGF)"/>
            <person name="Walter F."/>
            <person name="Albersmeier A."/>
            <person name="Kalinowski J."/>
            <person name="Ruckert C."/>
        </authorList>
    </citation>
    <scope>NUCLEOTIDE SEQUENCE</scope>
    <source>
        <strain evidence="1">CCM 8711</strain>
    </source>
</reference>
<keyword evidence="1" id="KW-0456">Lyase</keyword>
<evidence type="ECO:0000313" key="2">
    <source>
        <dbReference type="Proteomes" id="UP000662074"/>
    </source>
</evidence>
<dbReference type="AlphaFoldDB" id="A0A917JC69"/>
<dbReference type="GO" id="GO:0042601">
    <property type="term" value="C:endospore-forming forespore"/>
    <property type="evidence" value="ECO:0007669"/>
    <property type="project" value="TreeGrafter"/>
</dbReference>
<gene>
    <name evidence="1" type="ORF">GCM10011425_38600</name>
</gene>
<accession>A0A917JC69</accession>
<evidence type="ECO:0000313" key="1">
    <source>
        <dbReference type="EMBL" id="GGI52648.1"/>
    </source>
</evidence>
<dbReference type="Pfam" id="PF20903">
    <property type="entry name" value="SPL"/>
    <property type="match status" value="1"/>
</dbReference>
<dbReference type="PANTHER" id="PTHR37822:SF2">
    <property type="entry name" value="SPORE PHOTOPRODUCT LYASE"/>
    <property type="match status" value="1"/>
</dbReference>
<dbReference type="Gene3D" id="3.40.50.12110">
    <property type="match status" value="1"/>
</dbReference>
<name>A0A917JC69_9SPHI</name>
<dbReference type="GO" id="GO:0003913">
    <property type="term" value="F:DNA photolyase activity"/>
    <property type="evidence" value="ECO:0007669"/>
    <property type="project" value="TreeGrafter"/>
</dbReference>
<keyword evidence="2" id="KW-1185">Reference proteome</keyword>
<dbReference type="RefSeq" id="WP_229747219.1">
    <property type="nucleotide sequence ID" value="NZ_BMDO01000015.1"/>
</dbReference>